<keyword evidence="4 7" id="KW-1133">Transmembrane helix</keyword>
<evidence type="ECO:0000256" key="7">
    <source>
        <dbReference type="SAM" id="Phobius"/>
    </source>
</evidence>
<dbReference type="Pfam" id="PF01130">
    <property type="entry name" value="CD36"/>
    <property type="match status" value="1"/>
</dbReference>
<organism evidence="9 10">
    <name type="scientific">Mesorhabditis belari</name>
    <dbReference type="NCBI Taxonomy" id="2138241"/>
    <lineage>
        <taxon>Eukaryota</taxon>
        <taxon>Metazoa</taxon>
        <taxon>Ecdysozoa</taxon>
        <taxon>Nematoda</taxon>
        <taxon>Chromadorea</taxon>
        <taxon>Rhabditida</taxon>
        <taxon>Rhabditina</taxon>
        <taxon>Rhabditomorpha</taxon>
        <taxon>Rhabditoidea</taxon>
        <taxon>Rhabditidae</taxon>
        <taxon>Mesorhabditinae</taxon>
        <taxon>Mesorhabditis</taxon>
    </lineage>
</organism>
<protein>
    <recommendedName>
        <fullName evidence="8">Plant heme peroxidase family profile domain-containing protein</fullName>
    </recommendedName>
</protein>
<evidence type="ECO:0000256" key="2">
    <source>
        <dbReference type="ARBA" id="ARBA00010532"/>
    </source>
</evidence>
<dbReference type="PANTHER" id="PTHR11923:SF55">
    <property type="entry name" value="SCAVENGER RECEPTOR (CD36 FAMILY) RELATED"/>
    <property type="match status" value="1"/>
</dbReference>
<evidence type="ECO:0000313" key="9">
    <source>
        <dbReference type="Proteomes" id="UP000887575"/>
    </source>
</evidence>
<evidence type="ECO:0000256" key="1">
    <source>
        <dbReference type="ARBA" id="ARBA00004370"/>
    </source>
</evidence>
<proteinExistence type="inferred from homology"/>
<dbReference type="PROSITE" id="PS50873">
    <property type="entry name" value="PEROXIDASE_4"/>
    <property type="match status" value="1"/>
</dbReference>
<dbReference type="PRINTS" id="PR01609">
    <property type="entry name" value="CD36FAMILY"/>
</dbReference>
<comment type="subcellular location">
    <subcellularLocation>
        <location evidence="1">Membrane</location>
    </subcellularLocation>
</comment>
<accession>A0AAF3ESY4</accession>
<dbReference type="WBParaSite" id="MBELARI_LOCUS17249">
    <property type="protein sequence ID" value="MBELARI_LOCUS17249"/>
    <property type="gene ID" value="MBELARI_LOCUS17249"/>
</dbReference>
<dbReference type="GO" id="GO:0005737">
    <property type="term" value="C:cytoplasm"/>
    <property type="evidence" value="ECO:0007669"/>
    <property type="project" value="TreeGrafter"/>
</dbReference>
<evidence type="ECO:0000256" key="4">
    <source>
        <dbReference type="ARBA" id="ARBA00022989"/>
    </source>
</evidence>
<name>A0AAF3ESY4_9BILA</name>
<dbReference type="InterPro" id="IPR002159">
    <property type="entry name" value="CD36_fam"/>
</dbReference>
<evidence type="ECO:0000256" key="6">
    <source>
        <dbReference type="ARBA" id="ARBA00023180"/>
    </source>
</evidence>
<sequence length="705" mass="80843">MYYWSVKCQIVTLIVAIAFIVASITTWIAFPHLYPAIVKKELTFAPTSDEGLSYSAFMLANPPMRNVMKFIFFNITNAEELKYEGAKPRVYETGAYAVIESEQKRYTEFSSDNSEMFYENYKTYIISDDETCDGCNWDDVVTIPNPVEVGAAADVMDPQFNISHPEKVIIATLMILVGEYPFITKRVRDIIFDGYNDPMLSIAHSKLVNAINYMIYGNSGKSIIPIPAPAMHKLGFLIGYNNSNDESFWIKTGKDNIDDIGKVTKWGNVTELPGYWWTSDYARSIRGSDSGSFSKWHLKKTDHLEMFYSFMCRSFNKEFLEETTVEGIPAYRFSTPYEDYDSTLEINRGFRYRNFEHIDYYPGWPNCPEKNASRCDKKRFVDCSVALNFCDDCCEGSLYNSTYFIPPGIFPLVCYPGKLQPTPFSVMYSPPHFLYSPQQVIDSVYGMNPDPDLHRPFLYDHEPYSGQVMQVRARLMVSTPMMRETTFFHNTHLPNVMFPIFYQSAHAKVKDVILHKLWLGFVFIPKFVDFMKYLLLTYFCVCYGSKCDISVLVDPSTKIVADERKEVTEVVEEAEPDIEMSPEQMKEKLKELYTAGKKDYYEDNFEKAADSLAEAAQLADKLFGQKAGETFDYYLYYGRAELEIGREENILFRNAQEVMADDPESPLLVKTTAPLVAVMLMVSLNMKRSEHVFLNSVTGISSTTA</sequence>
<dbReference type="GO" id="GO:0004601">
    <property type="term" value="F:peroxidase activity"/>
    <property type="evidence" value="ECO:0007669"/>
    <property type="project" value="InterPro"/>
</dbReference>
<dbReference type="Proteomes" id="UP000887575">
    <property type="component" value="Unassembled WGS sequence"/>
</dbReference>
<keyword evidence="3 7" id="KW-0812">Transmembrane</keyword>
<evidence type="ECO:0000256" key="3">
    <source>
        <dbReference type="ARBA" id="ARBA00022692"/>
    </source>
</evidence>
<feature type="transmembrane region" description="Helical" evidence="7">
    <location>
        <begin position="12"/>
        <end position="30"/>
    </location>
</feature>
<comment type="similarity">
    <text evidence="2">Belongs to the CD36 family.</text>
</comment>
<dbReference type="InterPro" id="IPR002016">
    <property type="entry name" value="Haem_peroxidase"/>
</dbReference>
<feature type="domain" description="Plant heme peroxidase family profile" evidence="8">
    <location>
        <begin position="534"/>
        <end position="705"/>
    </location>
</feature>
<dbReference type="PANTHER" id="PTHR11923">
    <property type="entry name" value="SCAVENGER RECEPTOR CLASS B TYPE-1 SR-B1"/>
    <property type="match status" value="1"/>
</dbReference>
<reference evidence="10" key="1">
    <citation type="submission" date="2024-02" db="UniProtKB">
        <authorList>
            <consortium name="WormBaseParasite"/>
        </authorList>
    </citation>
    <scope>IDENTIFICATION</scope>
</reference>
<evidence type="ECO:0000259" key="8">
    <source>
        <dbReference type="PROSITE" id="PS50873"/>
    </source>
</evidence>
<evidence type="ECO:0000256" key="5">
    <source>
        <dbReference type="ARBA" id="ARBA00023136"/>
    </source>
</evidence>
<dbReference type="GO" id="GO:0005044">
    <property type="term" value="F:scavenger receptor activity"/>
    <property type="evidence" value="ECO:0007669"/>
    <property type="project" value="TreeGrafter"/>
</dbReference>
<dbReference type="AlphaFoldDB" id="A0AAF3ESY4"/>
<keyword evidence="6" id="KW-0325">Glycoprotein</keyword>
<dbReference type="GO" id="GO:0016020">
    <property type="term" value="C:membrane"/>
    <property type="evidence" value="ECO:0007669"/>
    <property type="project" value="UniProtKB-SubCell"/>
</dbReference>
<keyword evidence="5 7" id="KW-0472">Membrane</keyword>
<dbReference type="GO" id="GO:0020037">
    <property type="term" value="F:heme binding"/>
    <property type="evidence" value="ECO:0007669"/>
    <property type="project" value="InterPro"/>
</dbReference>
<dbReference type="GO" id="GO:0006979">
    <property type="term" value="P:response to oxidative stress"/>
    <property type="evidence" value="ECO:0007669"/>
    <property type="project" value="InterPro"/>
</dbReference>
<evidence type="ECO:0000313" key="10">
    <source>
        <dbReference type="WBParaSite" id="MBELARI_LOCUS17249"/>
    </source>
</evidence>
<keyword evidence="9" id="KW-1185">Reference proteome</keyword>